<protein>
    <recommendedName>
        <fullName evidence="2">HNH nuclease domain-containing protein</fullName>
    </recommendedName>
</protein>
<dbReference type="Proteomes" id="UP000694050">
    <property type="component" value="Unassembled WGS sequence"/>
</dbReference>
<feature type="compositionally biased region" description="Low complexity" evidence="1">
    <location>
        <begin position="434"/>
        <end position="446"/>
    </location>
</feature>
<feature type="region of interest" description="Disordered" evidence="1">
    <location>
        <begin position="392"/>
        <end position="446"/>
    </location>
</feature>
<feature type="region of interest" description="Disordered" evidence="1">
    <location>
        <begin position="140"/>
        <end position="174"/>
    </location>
</feature>
<comment type="caution">
    <text evidence="3">The sequence shown here is derived from an EMBL/GenBank/DDBJ whole genome shotgun (WGS) entry which is preliminary data.</text>
</comment>
<feature type="domain" description="HNH nuclease" evidence="2">
    <location>
        <begin position="199"/>
        <end position="288"/>
    </location>
</feature>
<dbReference type="EMBL" id="JAELUQ010000005">
    <property type="protein sequence ID" value="KAG7414783.1"/>
    <property type="molecule type" value="Genomic_DNA"/>
</dbReference>
<feature type="compositionally biased region" description="Low complexity" evidence="1">
    <location>
        <begin position="142"/>
        <end position="160"/>
    </location>
</feature>
<reference evidence="3" key="1">
    <citation type="submission" date="2021-04" db="EMBL/GenBank/DDBJ databases">
        <title>First draft genome resource for Brassicaceae pathogens Fusarium oxysporum f. sp. raphani and Fusarium oxysporum f. sp. rapae.</title>
        <authorList>
            <person name="Asai S."/>
        </authorList>
    </citation>
    <scope>NUCLEOTIDE SEQUENCE</scope>
    <source>
        <strain evidence="3">Tf1208</strain>
    </source>
</reference>
<evidence type="ECO:0000256" key="1">
    <source>
        <dbReference type="SAM" id="MobiDB-lite"/>
    </source>
</evidence>
<gene>
    <name evidence="3" type="ORF">Forpe1208_v007914</name>
</gene>
<evidence type="ECO:0000313" key="4">
    <source>
        <dbReference type="Proteomes" id="UP000694050"/>
    </source>
</evidence>
<dbReference type="InterPro" id="IPR003615">
    <property type="entry name" value="HNH_nuc"/>
</dbReference>
<organism evidence="3 4">
    <name type="scientific">Fusarium oxysporum f. sp. rapae</name>
    <dbReference type="NCBI Taxonomy" id="485398"/>
    <lineage>
        <taxon>Eukaryota</taxon>
        <taxon>Fungi</taxon>
        <taxon>Dikarya</taxon>
        <taxon>Ascomycota</taxon>
        <taxon>Pezizomycotina</taxon>
        <taxon>Sordariomycetes</taxon>
        <taxon>Hypocreomycetidae</taxon>
        <taxon>Hypocreales</taxon>
        <taxon>Nectriaceae</taxon>
        <taxon>Fusarium</taxon>
        <taxon>Fusarium oxysporum species complex</taxon>
    </lineage>
</organism>
<sequence>MSDPPHLLDKRARIHNLVDEFFEQVQTADQQNRATLIKKTLSADALFQSPISLLPGDEMEERHDHAKAIQKRVRSVDKRFSLTALDVAVILNVPLSQLRPNGNLSATTQDILLLRRTLEDLGILSRYYFARYTNRQFKNDSAKISTQASSKKSASVSSKKGSNKRPYTEDEKNDDYKPDDLGCALATIKAVRERDGYACVFTRTSNPEVAHIIPASWNVTSVQIKMTTRLMVAIETLMAEKNEADGWLATNQSLLADPENPGSSDRPWNAVCMNRQLHFWFDNGLLGLKFLGSQSINDNPPMSEVDVQFHWMMHDTRKRTRDMHIGAENDSFMDMVATDGIVAALNAINGVPLISGRVIRLRLPTEDVPKLQTVLDLQWACVNIATMAGSADWPEFLPDPDDEEGDTAPMPVRQWVLEQSALAMQPPGPLPLQSTTNRPPRSSSPN</sequence>
<evidence type="ECO:0000313" key="3">
    <source>
        <dbReference type="EMBL" id="KAG7414783.1"/>
    </source>
</evidence>
<evidence type="ECO:0000259" key="2">
    <source>
        <dbReference type="Pfam" id="PF13391"/>
    </source>
</evidence>
<proteinExistence type="predicted"/>
<name>A0A8J5TXQ2_FUSOX</name>
<dbReference type="AlphaFoldDB" id="A0A8J5TXQ2"/>
<accession>A0A8J5TXQ2</accession>
<dbReference type="Pfam" id="PF13391">
    <property type="entry name" value="HNH_2"/>
    <property type="match status" value="1"/>
</dbReference>